<proteinExistence type="predicted"/>
<reference evidence="1" key="3">
    <citation type="submission" date="2015-04" db="EMBL/GenBank/DDBJ databases">
        <title>Physiological reanalysis, assessment of diazotrophy, and genome sequences of multiple isolates of Streptomyces thermoautotrophicus.</title>
        <authorList>
            <person name="MacKellar D.C."/>
            <person name="Lieber L."/>
            <person name="Norman J."/>
            <person name="Bolger A."/>
            <person name="Tobin C."/>
            <person name="Murray J.W."/>
            <person name="Woodward J."/>
            <person name="Friesen M."/>
            <person name="Prell J."/>
        </authorList>
    </citation>
    <scope>NUCLEOTIDE SEQUENCE [LARGE SCALE GENOMIC DNA]</scope>
    <source>
        <strain evidence="1">H1</strain>
    </source>
</reference>
<evidence type="ECO:0000313" key="5">
    <source>
        <dbReference type="Proteomes" id="UP000070598"/>
    </source>
</evidence>
<dbReference type="EMBL" id="LAXD01000001">
    <property type="protein sequence ID" value="KWW99084.1"/>
    <property type="molecule type" value="Genomic_DNA"/>
</dbReference>
<protein>
    <submittedName>
        <fullName evidence="2">Uncharacterized protein</fullName>
    </submittedName>
</protein>
<dbReference type="Proteomes" id="UP000070188">
    <property type="component" value="Unassembled WGS sequence"/>
</dbReference>
<name>A0A132N559_9ACTN</name>
<evidence type="ECO:0000313" key="2">
    <source>
        <dbReference type="EMBL" id="KWX05100.1"/>
    </source>
</evidence>
<reference evidence="2 6" key="2">
    <citation type="submission" date="2015-02" db="EMBL/GenBank/DDBJ databases">
        <title>Physiological reanalysis, assessment of diazotrophy, and genome sequences of multiple isolates of Streptomyces thermoautotrophicus.</title>
        <authorList>
            <person name="MacKellar D.C."/>
            <person name="Lieber L."/>
            <person name="Norman J."/>
            <person name="Bolger A."/>
            <person name="Tobin C."/>
            <person name="Murray J.W."/>
            <person name="Prell J."/>
        </authorList>
    </citation>
    <scope>NUCLEOTIDE SEQUENCE [LARGE SCALE GENOMIC DNA]</scope>
    <source>
        <strain evidence="2 6">UBT1</strain>
    </source>
</reference>
<evidence type="ECO:0000313" key="6">
    <source>
        <dbReference type="Proteomes" id="UP000070659"/>
    </source>
</evidence>
<dbReference type="PATRIC" id="fig|1469144.10.peg.823"/>
<dbReference type="EMBL" id="JYIK01000733">
    <property type="protein sequence ID" value="KWX09743.1"/>
    <property type="molecule type" value="Genomic_DNA"/>
</dbReference>
<evidence type="ECO:0000313" key="1">
    <source>
        <dbReference type="EMBL" id="KWW99084.1"/>
    </source>
</evidence>
<comment type="caution">
    <text evidence="2">The sequence shown here is derived from an EMBL/GenBank/DDBJ whole genome shotgun (WGS) entry which is preliminary data.</text>
</comment>
<dbReference type="RefSeq" id="WP_066884139.1">
    <property type="nucleotide sequence ID" value="NZ_JYIJ01000013.1"/>
</dbReference>
<reference evidence="5" key="1">
    <citation type="submission" date="2015-02" db="EMBL/GenBank/DDBJ databases">
        <title>Physiological reanalysis, assessment of diazotrophy, and genome sequences of multiple isolates of Streptomyces thermoautotrophicus.</title>
        <authorList>
            <person name="MacKellar D.C."/>
            <person name="Lieber L."/>
            <person name="Norman J."/>
            <person name="Bolger A."/>
            <person name="Tobin C."/>
            <person name="Murray J.W."/>
            <person name="Friesen M."/>
            <person name="Prell J."/>
        </authorList>
    </citation>
    <scope>NUCLEOTIDE SEQUENCE [LARGE SCALE GENOMIC DNA]</scope>
    <source>
        <strain evidence="5">UBT1</strain>
    </source>
</reference>
<sequence length="62" mass="6853">MYQVRRCGDCAGDEILTCVCEGRPVPAPWSELETACPRCGGLRVKLVPQRENPHALSARLSR</sequence>
<evidence type="ECO:0000313" key="3">
    <source>
        <dbReference type="EMBL" id="KWX09743.1"/>
    </source>
</evidence>
<gene>
    <name evidence="1" type="ORF">LI90_716</name>
    <name evidence="2" type="ORF">TH66_05065</name>
    <name evidence="3" type="ORF">TR74_07755</name>
</gene>
<organism evidence="2 6">
    <name type="scientific">Carbonactinospora thermoautotrophica</name>
    <dbReference type="NCBI Taxonomy" id="1469144"/>
    <lineage>
        <taxon>Bacteria</taxon>
        <taxon>Bacillati</taxon>
        <taxon>Actinomycetota</taxon>
        <taxon>Actinomycetes</taxon>
        <taxon>Kitasatosporales</taxon>
        <taxon>Carbonactinosporaceae</taxon>
        <taxon>Carbonactinospora</taxon>
    </lineage>
</organism>
<dbReference type="EMBL" id="JYIJ01000013">
    <property type="protein sequence ID" value="KWX05100.1"/>
    <property type="molecule type" value="Genomic_DNA"/>
</dbReference>
<evidence type="ECO:0000313" key="4">
    <source>
        <dbReference type="Proteomes" id="UP000070188"/>
    </source>
</evidence>
<dbReference type="STRING" id="1469144.LI90_716"/>
<reference evidence="4" key="4">
    <citation type="submission" date="2015-04" db="EMBL/GenBank/DDBJ databases">
        <title>Physiological reanalysis, assessment of diazotrophy, and genome sequences of multiple isolates of Streptomyces thermoautotrophicus.</title>
        <authorList>
            <person name="MacKellar D.C."/>
            <person name="Lieber L."/>
            <person name="Norman J."/>
            <person name="Bolger A."/>
            <person name="Tobin C."/>
            <person name="Murray J.W."/>
            <person name="Chang R."/>
            <person name="Ford T."/>
            <person name="Nguyen P.Q."/>
            <person name="Woodward J."/>
            <person name="Permingeat H."/>
            <person name="Joshi N.S."/>
            <person name="Silver P.A."/>
            <person name="Usadel B."/>
            <person name="Rutherford A.W."/>
            <person name="Friesen M."/>
            <person name="Prell J."/>
        </authorList>
    </citation>
    <scope>NUCLEOTIDE SEQUENCE [LARGE SCALE GENOMIC DNA]</scope>
    <source>
        <strain evidence="4">H1</strain>
    </source>
</reference>
<keyword evidence="4" id="KW-1185">Reference proteome</keyword>
<dbReference type="Proteomes" id="UP000070598">
    <property type="component" value="Unassembled WGS sequence"/>
</dbReference>
<accession>A0A132N559</accession>
<dbReference type="AlphaFoldDB" id="A0A132N559"/>
<dbReference type="Proteomes" id="UP000070659">
    <property type="component" value="Unassembled WGS sequence"/>
</dbReference>